<evidence type="ECO:0000259" key="1">
    <source>
        <dbReference type="Pfam" id="PF14529"/>
    </source>
</evidence>
<dbReference type="PANTHER" id="PTHR33273:SF4">
    <property type="entry name" value="ENDONUCLEASE_EXONUCLEASE_PHOSPHATASE DOMAIN-CONTAINING PROTEIN"/>
    <property type="match status" value="1"/>
</dbReference>
<reference evidence="3" key="1">
    <citation type="submission" date="2025-08" db="UniProtKB">
        <authorList>
            <consortium name="RefSeq"/>
        </authorList>
    </citation>
    <scope>IDENTIFICATION</scope>
    <source>
        <tissue evidence="3">Adult</tissue>
    </source>
</reference>
<accession>A0ABM3K5F3</accession>
<proteinExistence type="predicted"/>
<dbReference type="InterPro" id="IPR036691">
    <property type="entry name" value="Endo/exonu/phosph_ase_sf"/>
</dbReference>
<dbReference type="Gene3D" id="3.60.10.10">
    <property type="entry name" value="Endonuclease/exonuclease/phosphatase"/>
    <property type="match status" value="1"/>
</dbReference>
<dbReference type="SUPFAM" id="SSF56219">
    <property type="entry name" value="DNase I-like"/>
    <property type="match status" value="1"/>
</dbReference>
<protein>
    <submittedName>
        <fullName evidence="3">Uncharacterized protein LOC125779399</fullName>
    </submittedName>
</protein>
<feature type="domain" description="Endonuclease/exonuclease/phosphatase" evidence="1">
    <location>
        <begin position="3"/>
        <end position="85"/>
    </location>
</feature>
<sequence>MNVVAGDFNAWAVEWGSIHTNRRGETLLKAFSVLDTVLLNTGKRNTFENNGRGSVIDISFASSSLVRSCTWQVSDLYTHSDHLAILLEIDKTHKSNYLKKVQNRGWKTETLDEDIYKLMLDDNTNNALDIEKKAECLVKYVSKACDAAMCRKKQGTYRKPAYCWNEGIEALRSECHKARRQCQKGRQTADFTMLNERFKRKRNELKKAIKKSKACCFKELCNKVEENPWGDAYKIVMSKIKDYKGQAPTCPSLLKTVVQTLFPTQLLQRQQIKESGATNAPLVSDQETIEAAERFANSKASGLDGIPNNMVFEDTGQQ</sequence>
<organism evidence="2 3">
    <name type="scientific">Bactrocera dorsalis</name>
    <name type="common">Oriental fruit fly</name>
    <name type="synonym">Dacus dorsalis</name>
    <dbReference type="NCBI Taxonomy" id="27457"/>
    <lineage>
        <taxon>Eukaryota</taxon>
        <taxon>Metazoa</taxon>
        <taxon>Ecdysozoa</taxon>
        <taxon>Arthropoda</taxon>
        <taxon>Hexapoda</taxon>
        <taxon>Insecta</taxon>
        <taxon>Pterygota</taxon>
        <taxon>Neoptera</taxon>
        <taxon>Endopterygota</taxon>
        <taxon>Diptera</taxon>
        <taxon>Brachycera</taxon>
        <taxon>Muscomorpha</taxon>
        <taxon>Tephritoidea</taxon>
        <taxon>Tephritidae</taxon>
        <taxon>Bactrocera</taxon>
        <taxon>Bactrocera</taxon>
    </lineage>
</organism>
<dbReference type="Pfam" id="PF14529">
    <property type="entry name" value="Exo_endo_phos_2"/>
    <property type="match status" value="1"/>
</dbReference>
<gene>
    <name evidence="3" type="primary">LOC125779399</name>
</gene>
<dbReference type="GeneID" id="125779399"/>
<dbReference type="PANTHER" id="PTHR33273">
    <property type="entry name" value="DOMAIN-CONTAINING PROTEIN, PUTATIVE-RELATED"/>
    <property type="match status" value="1"/>
</dbReference>
<keyword evidence="2" id="KW-1185">Reference proteome</keyword>
<dbReference type="RefSeq" id="XP_049316707.1">
    <property type="nucleotide sequence ID" value="XM_049460750.1"/>
</dbReference>
<name>A0ABM3K5F3_BACDO</name>
<dbReference type="InterPro" id="IPR005135">
    <property type="entry name" value="Endo/exonuclease/phosphatase"/>
</dbReference>
<dbReference type="Proteomes" id="UP001652620">
    <property type="component" value="Chromosome 6"/>
</dbReference>
<evidence type="ECO:0000313" key="2">
    <source>
        <dbReference type="Proteomes" id="UP001652620"/>
    </source>
</evidence>
<evidence type="ECO:0000313" key="3">
    <source>
        <dbReference type="RefSeq" id="XP_049316707.1"/>
    </source>
</evidence>